<protein>
    <submittedName>
        <fullName evidence="6">Non-heme iron oxygenase ferredoxin subunit</fullName>
    </submittedName>
</protein>
<organism evidence="6 7">
    <name type="scientific">Janibacter terrae</name>
    <dbReference type="NCBI Taxonomy" id="103817"/>
    <lineage>
        <taxon>Bacteria</taxon>
        <taxon>Bacillati</taxon>
        <taxon>Actinomycetota</taxon>
        <taxon>Actinomycetes</taxon>
        <taxon>Micrococcales</taxon>
        <taxon>Intrasporangiaceae</taxon>
        <taxon>Janibacter</taxon>
    </lineage>
</organism>
<dbReference type="Pfam" id="PF00355">
    <property type="entry name" value="Rieske"/>
    <property type="match status" value="1"/>
</dbReference>
<evidence type="ECO:0000313" key="6">
    <source>
        <dbReference type="EMBL" id="WWF05838.1"/>
    </source>
</evidence>
<keyword evidence="2" id="KW-0479">Metal-binding</keyword>
<evidence type="ECO:0000256" key="1">
    <source>
        <dbReference type="ARBA" id="ARBA00022714"/>
    </source>
</evidence>
<dbReference type="EMBL" id="CP104874">
    <property type="protein sequence ID" value="WWF05838.1"/>
    <property type="molecule type" value="Genomic_DNA"/>
</dbReference>
<evidence type="ECO:0000256" key="2">
    <source>
        <dbReference type="ARBA" id="ARBA00022723"/>
    </source>
</evidence>
<dbReference type="InterPro" id="IPR036922">
    <property type="entry name" value="Rieske_2Fe-2S_sf"/>
</dbReference>
<dbReference type="Proteomes" id="UP001381003">
    <property type="component" value="Chromosome"/>
</dbReference>
<gene>
    <name evidence="6" type="ORF">N5P18_02890</name>
</gene>
<sequence length="125" mass="13445">MERIFACRVDELEPGSTMTVDGPVPVALYRTEDGDWFASDDSCTHEQFSLGTESDLEDDEVVCPLHMARFDLRTGKALCFPATIALRMHEVVVEGEEVHVVLSETVADGPGVEAAEGSAADCAVA</sequence>
<dbReference type="RefSeq" id="WP_338538630.1">
    <property type="nucleotide sequence ID" value="NZ_CP104874.1"/>
</dbReference>
<evidence type="ECO:0000259" key="5">
    <source>
        <dbReference type="PROSITE" id="PS51296"/>
    </source>
</evidence>
<name>A0ABZ2FI28_9MICO</name>
<keyword evidence="1" id="KW-0001">2Fe-2S</keyword>
<dbReference type="Gene3D" id="2.102.10.10">
    <property type="entry name" value="Rieske [2Fe-2S] iron-sulphur domain"/>
    <property type="match status" value="1"/>
</dbReference>
<dbReference type="InterPro" id="IPR017941">
    <property type="entry name" value="Rieske_2Fe-2S"/>
</dbReference>
<dbReference type="PROSITE" id="PS51296">
    <property type="entry name" value="RIESKE"/>
    <property type="match status" value="1"/>
</dbReference>
<keyword evidence="7" id="KW-1185">Reference proteome</keyword>
<evidence type="ECO:0000313" key="7">
    <source>
        <dbReference type="Proteomes" id="UP001381003"/>
    </source>
</evidence>
<dbReference type="PANTHER" id="PTHR21496:SF23">
    <property type="entry name" value="3-PHENYLPROPIONATE_CINNAMIC ACID DIOXYGENASE FERREDOXIN SUBUNIT"/>
    <property type="match status" value="1"/>
</dbReference>
<keyword evidence="3" id="KW-0408">Iron</keyword>
<dbReference type="PANTHER" id="PTHR21496">
    <property type="entry name" value="FERREDOXIN-RELATED"/>
    <property type="match status" value="1"/>
</dbReference>
<dbReference type="SUPFAM" id="SSF50022">
    <property type="entry name" value="ISP domain"/>
    <property type="match status" value="1"/>
</dbReference>
<evidence type="ECO:0000256" key="4">
    <source>
        <dbReference type="ARBA" id="ARBA00023014"/>
    </source>
</evidence>
<feature type="domain" description="Rieske" evidence="5">
    <location>
        <begin position="4"/>
        <end position="100"/>
    </location>
</feature>
<keyword evidence="4" id="KW-0411">Iron-sulfur</keyword>
<reference evidence="6 7" key="1">
    <citation type="submission" date="2022-09" db="EMBL/GenBank/DDBJ databases">
        <title>Complete genome sequence of Janibacter terrae strain COS04-44, PCL-degrading bacteria isolated from oil spilled coast.</title>
        <authorList>
            <person name="Park H."/>
            <person name="Kim J.Y."/>
            <person name="An S.H."/>
            <person name="Lee C.M."/>
            <person name="Weon H.-Y."/>
        </authorList>
    </citation>
    <scope>NUCLEOTIDE SEQUENCE [LARGE SCALE GENOMIC DNA]</scope>
    <source>
        <strain evidence="6 7">COS04-44</strain>
    </source>
</reference>
<proteinExistence type="predicted"/>
<dbReference type="CDD" id="cd03528">
    <property type="entry name" value="Rieske_RO_ferredoxin"/>
    <property type="match status" value="1"/>
</dbReference>
<evidence type="ECO:0000256" key="3">
    <source>
        <dbReference type="ARBA" id="ARBA00023004"/>
    </source>
</evidence>
<accession>A0ABZ2FI28</accession>